<feature type="domain" description="HTH tetR-type" evidence="5">
    <location>
        <begin position="11"/>
        <end position="71"/>
    </location>
</feature>
<evidence type="ECO:0000256" key="3">
    <source>
        <dbReference type="ARBA" id="ARBA00023163"/>
    </source>
</evidence>
<dbReference type="InterPro" id="IPR001647">
    <property type="entry name" value="HTH_TetR"/>
</dbReference>
<comment type="caution">
    <text evidence="6">The sequence shown here is derived from an EMBL/GenBank/DDBJ whole genome shotgun (WGS) entry which is preliminary data.</text>
</comment>
<feature type="DNA-binding region" description="H-T-H motif" evidence="4">
    <location>
        <begin position="34"/>
        <end position="53"/>
    </location>
</feature>
<evidence type="ECO:0000313" key="7">
    <source>
        <dbReference type="Proteomes" id="UP000721415"/>
    </source>
</evidence>
<dbReference type="SUPFAM" id="SSF46689">
    <property type="entry name" value="Homeodomain-like"/>
    <property type="match status" value="1"/>
</dbReference>
<dbReference type="PANTHER" id="PTHR30055:SF234">
    <property type="entry name" value="HTH-TYPE TRANSCRIPTIONAL REGULATOR BETI"/>
    <property type="match status" value="1"/>
</dbReference>
<evidence type="ECO:0000256" key="2">
    <source>
        <dbReference type="ARBA" id="ARBA00023125"/>
    </source>
</evidence>
<dbReference type="Pfam" id="PF00440">
    <property type="entry name" value="TetR_N"/>
    <property type="match status" value="1"/>
</dbReference>
<reference evidence="6 7" key="1">
    <citation type="submission" date="2020-07" db="EMBL/GenBank/DDBJ databases">
        <title>Facklamia lactis sp. nov., isolated from raw milk.</title>
        <authorList>
            <person name="Doll E.V."/>
            <person name="Huptas C."/>
            <person name="Staib L."/>
            <person name="Wenning M."/>
            <person name="Scherer S."/>
        </authorList>
    </citation>
    <scope>NUCLEOTIDE SEQUENCE [LARGE SCALE GENOMIC DNA]</scope>
    <source>
        <strain evidence="6 7">DSM 111018</strain>
    </source>
</reference>
<sequence>MPKETFYNLKESKQHQIIDAAIKEFAQNYFDSASLTQIASQAGVSKGSMYQYFEDKKELYFYVLETIRLKRKNYFAEGLNKDHDVMAVLRRIFEKGLYLRGRIRY</sequence>
<name>A0ABS0LSH6_9LACT</name>
<organism evidence="6 7">
    <name type="scientific">Facklamia lactis</name>
    <dbReference type="NCBI Taxonomy" id="2749967"/>
    <lineage>
        <taxon>Bacteria</taxon>
        <taxon>Bacillati</taxon>
        <taxon>Bacillota</taxon>
        <taxon>Bacilli</taxon>
        <taxon>Lactobacillales</taxon>
        <taxon>Aerococcaceae</taxon>
        <taxon>Facklamia</taxon>
    </lineage>
</organism>
<evidence type="ECO:0000259" key="5">
    <source>
        <dbReference type="PROSITE" id="PS50977"/>
    </source>
</evidence>
<accession>A0ABS0LSH6</accession>
<dbReference type="RefSeq" id="WP_197115974.1">
    <property type="nucleotide sequence ID" value="NZ_JACBXQ010000005.1"/>
</dbReference>
<keyword evidence="2 4" id="KW-0238">DNA-binding</keyword>
<dbReference type="Proteomes" id="UP000721415">
    <property type="component" value="Unassembled WGS sequence"/>
</dbReference>
<keyword evidence="7" id="KW-1185">Reference proteome</keyword>
<gene>
    <name evidence="6" type="ORF">HZY91_08430</name>
</gene>
<evidence type="ECO:0000313" key="6">
    <source>
        <dbReference type="EMBL" id="MBG9986912.1"/>
    </source>
</evidence>
<keyword evidence="1" id="KW-0805">Transcription regulation</keyword>
<protein>
    <submittedName>
        <fullName evidence="6">TetR/AcrR family transcriptional regulator</fullName>
    </submittedName>
</protein>
<evidence type="ECO:0000256" key="1">
    <source>
        <dbReference type="ARBA" id="ARBA00023015"/>
    </source>
</evidence>
<dbReference type="InterPro" id="IPR050109">
    <property type="entry name" value="HTH-type_TetR-like_transc_reg"/>
</dbReference>
<evidence type="ECO:0000256" key="4">
    <source>
        <dbReference type="PROSITE-ProRule" id="PRU00335"/>
    </source>
</evidence>
<proteinExistence type="predicted"/>
<dbReference type="PANTHER" id="PTHR30055">
    <property type="entry name" value="HTH-TYPE TRANSCRIPTIONAL REGULATOR RUTR"/>
    <property type="match status" value="1"/>
</dbReference>
<dbReference type="PRINTS" id="PR00455">
    <property type="entry name" value="HTHTETR"/>
</dbReference>
<dbReference type="EMBL" id="JACBXQ010000005">
    <property type="protein sequence ID" value="MBG9986912.1"/>
    <property type="molecule type" value="Genomic_DNA"/>
</dbReference>
<dbReference type="InterPro" id="IPR009057">
    <property type="entry name" value="Homeodomain-like_sf"/>
</dbReference>
<dbReference type="Gene3D" id="1.10.357.10">
    <property type="entry name" value="Tetracycline Repressor, domain 2"/>
    <property type="match status" value="1"/>
</dbReference>
<keyword evidence="3" id="KW-0804">Transcription</keyword>
<dbReference type="PROSITE" id="PS50977">
    <property type="entry name" value="HTH_TETR_2"/>
    <property type="match status" value="1"/>
</dbReference>